<proteinExistence type="predicted"/>
<dbReference type="AlphaFoldDB" id="A0A1F5KCG9"/>
<evidence type="ECO:0000313" key="1">
    <source>
        <dbReference type="EMBL" id="OGE38578.1"/>
    </source>
</evidence>
<organism evidence="1 2">
    <name type="scientific">Candidatus Daviesbacteria bacterium RIFCSPHIGHO2_12_FULL_37_11</name>
    <dbReference type="NCBI Taxonomy" id="1797777"/>
    <lineage>
        <taxon>Bacteria</taxon>
        <taxon>Candidatus Daviesiibacteriota</taxon>
    </lineage>
</organism>
<protein>
    <submittedName>
        <fullName evidence="1">Uncharacterized protein</fullName>
    </submittedName>
</protein>
<dbReference type="EMBL" id="MFDE01000018">
    <property type="protein sequence ID" value="OGE38578.1"/>
    <property type="molecule type" value="Genomic_DNA"/>
</dbReference>
<reference evidence="1 2" key="1">
    <citation type="journal article" date="2016" name="Nat. Commun.">
        <title>Thousands of microbial genomes shed light on interconnected biogeochemical processes in an aquifer system.</title>
        <authorList>
            <person name="Anantharaman K."/>
            <person name="Brown C.T."/>
            <person name="Hug L.A."/>
            <person name="Sharon I."/>
            <person name="Castelle C.J."/>
            <person name="Probst A.J."/>
            <person name="Thomas B.C."/>
            <person name="Singh A."/>
            <person name="Wilkins M.J."/>
            <person name="Karaoz U."/>
            <person name="Brodie E.L."/>
            <person name="Williams K.H."/>
            <person name="Hubbard S.S."/>
            <person name="Banfield J.F."/>
        </authorList>
    </citation>
    <scope>NUCLEOTIDE SEQUENCE [LARGE SCALE GENOMIC DNA]</scope>
</reference>
<dbReference type="Proteomes" id="UP000176527">
    <property type="component" value="Unassembled WGS sequence"/>
</dbReference>
<name>A0A1F5KCG9_9BACT</name>
<sequence length="73" mass="8356">MQTVYSNPCIRCGKDRIVSKEWTQQIGNTVLTRTETVCPDKICQEAVESDMEEKRLKKEAIMNRKSLPKTPVA</sequence>
<comment type="caution">
    <text evidence="1">The sequence shown here is derived from an EMBL/GenBank/DDBJ whole genome shotgun (WGS) entry which is preliminary data.</text>
</comment>
<evidence type="ECO:0000313" key="2">
    <source>
        <dbReference type="Proteomes" id="UP000176527"/>
    </source>
</evidence>
<gene>
    <name evidence="1" type="ORF">A3F00_01655</name>
</gene>
<accession>A0A1F5KCG9</accession>